<dbReference type="InterPro" id="IPR009057">
    <property type="entry name" value="Homeodomain-like_sf"/>
</dbReference>
<keyword evidence="1" id="KW-0805">Transcription regulation</keyword>
<accession>A0A1H4GL13</accession>
<dbReference type="InterPro" id="IPR020449">
    <property type="entry name" value="Tscrpt_reg_AraC-type_HTH"/>
</dbReference>
<dbReference type="InterPro" id="IPR018060">
    <property type="entry name" value="HTH_AraC"/>
</dbReference>
<reference evidence="6" key="1">
    <citation type="submission" date="2016-10" db="EMBL/GenBank/DDBJ databases">
        <authorList>
            <person name="Varghese N."/>
            <person name="Submissions S."/>
        </authorList>
    </citation>
    <scope>NUCLEOTIDE SEQUENCE [LARGE SCALE GENOMIC DNA]</scope>
    <source>
        <strain evidence="6">DSM 23920</strain>
    </source>
</reference>
<dbReference type="OrthoDB" id="2585681at2"/>
<evidence type="ECO:0000256" key="3">
    <source>
        <dbReference type="ARBA" id="ARBA00023163"/>
    </source>
</evidence>
<dbReference type="PANTHER" id="PTHR43280">
    <property type="entry name" value="ARAC-FAMILY TRANSCRIPTIONAL REGULATOR"/>
    <property type="match status" value="1"/>
</dbReference>
<evidence type="ECO:0000256" key="2">
    <source>
        <dbReference type="ARBA" id="ARBA00023125"/>
    </source>
</evidence>
<organism evidence="5 6">
    <name type="scientific">Chitinophaga terrae</name>
    <name type="common">ex Kim and Jung 2007</name>
    <dbReference type="NCBI Taxonomy" id="408074"/>
    <lineage>
        <taxon>Bacteria</taxon>
        <taxon>Pseudomonadati</taxon>
        <taxon>Bacteroidota</taxon>
        <taxon>Chitinophagia</taxon>
        <taxon>Chitinophagales</taxon>
        <taxon>Chitinophagaceae</taxon>
        <taxon>Chitinophaga</taxon>
    </lineage>
</organism>
<dbReference type="SMART" id="SM00342">
    <property type="entry name" value="HTH_ARAC"/>
    <property type="match status" value="1"/>
</dbReference>
<dbReference type="AlphaFoldDB" id="A0A1H4GL13"/>
<feature type="domain" description="HTH araC/xylS-type" evidence="4">
    <location>
        <begin position="75"/>
        <end position="173"/>
    </location>
</feature>
<proteinExistence type="predicted"/>
<dbReference type="PANTHER" id="PTHR43280:SF2">
    <property type="entry name" value="HTH-TYPE TRANSCRIPTIONAL REGULATOR EXSA"/>
    <property type="match status" value="1"/>
</dbReference>
<keyword evidence="3" id="KW-0804">Transcription</keyword>
<dbReference type="GO" id="GO:0043565">
    <property type="term" value="F:sequence-specific DNA binding"/>
    <property type="evidence" value="ECO:0007669"/>
    <property type="project" value="InterPro"/>
</dbReference>
<name>A0A1H4GL13_9BACT</name>
<gene>
    <name evidence="5" type="ORF">SAMN05660909_05465</name>
</gene>
<dbReference type="PROSITE" id="PS01124">
    <property type="entry name" value="HTH_ARAC_FAMILY_2"/>
    <property type="match status" value="1"/>
</dbReference>
<evidence type="ECO:0000313" key="6">
    <source>
        <dbReference type="Proteomes" id="UP000199656"/>
    </source>
</evidence>
<dbReference type="EMBL" id="FNRL01000044">
    <property type="protein sequence ID" value="SEB10254.1"/>
    <property type="molecule type" value="Genomic_DNA"/>
</dbReference>
<dbReference type="Gene3D" id="1.10.10.60">
    <property type="entry name" value="Homeodomain-like"/>
    <property type="match status" value="2"/>
</dbReference>
<dbReference type="Pfam" id="PF12833">
    <property type="entry name" value="HTH_18"/>
    <property type="match status" value="1"/>
</dbReference>
<evidence type="ECO:0000313" key="5">
    <source>
        <dbReference type="EMBL" id="SEB10254.1"/>
    </source>
</evidence>
<dbReference type="SUPFAM" id="SSF46689">
    <property type="entry name" value="Homeodomain-like"/>
    <property type="match status" value="2"/>
</dbReference>
<dbReference type="STRING" id="408074.SAMN05660909_05465"/>
<dbReference type="Proteomes" id="UP000199656">
    <property type="component" value="Unassembled WGS sequence"/>
</dbReference>
<keyword evidence="2" id="KW-0238">DNA-binding</keyword>
<dbReference type="Gene3D" id="3.40.50.880">
    <property type="match status" value="1"/>
</dbReference>
<protein>
    <submittedName>
        <fullName evidence="5">Helix-turn-helix domain-containing protein</fullName>
    </submittedName>
</protein>
<dbReference type="PRINTS" id="PR00032">
    <property type="entry name" value="HTHARAC"/>
</dbReference>
<keyword evidence="6" id="KW-1185">Reference proteome</keyword>
<evidence type="ECO:0000256" key="1">
    <source>
        <dbReference type="ARBA" id="ARBA00023015"/>
    </source>
</evidence>
<evidence type="ECO:0000259" key="4">
    <source>
        <dbReference type="PROSITE" id="PS01124"/>
    </source>
</evidence>
<dbReference type="RefSeq" id="WP_089766054.1">
    <property type="nucleotide sequence ID" value="NZ_BKAT01000067.1"/>
</dbReference>
<sequence length="178" mass="20545">MKLHTNKIVTDQQGVYTAGGAISSLNLVLYIIEKYNGREAALYCARVLQIDIDRNSQTPFIIFEGLKDHKDEVIRSIQKFIEQNIGDRLTVEQLALRSAMDRINFTRRFKKATQLSPADYVQRVKMESAKRLFESTSMQINEVMYEVGYIDSKAFRETFKKIAGMTPGDYRNKFNKIS</sequence>
<dbReference type="GO" id="GO:0003700">
    <property type="term" value="F:DNA-binding transcription factor activity"/>
    <property type="evidence" value="ECO:0007669"/>
    <property type="project" value="InterPro"/>
</dbReference>
<dbReference type="InterPro" id="IPR029062">
    <property type="entry name" value="Class_I_gatase-like"/>
</dbReference>